<name>A0A4R1F6K5_9NOCA</name>
<dbReference type="SUPFAM" id="SSF56349">
    <property type="entry name" value="DNA breaking-rejoining enzymes"/>
    <property type="match status" value="1"/>
</dbReference>
<keyword evidence="3" id="KW-0233">DNA recombination</keyword>
<evidence type="ECO:0000313" key="8">
    <source>
        <dbReference type="Proteomes" id="UP000294856"/>
    </source>
</evidence>
<dbReference type="InterPro" id="IPR013762">
    <property type="entry name" value="Integrase-like_cat_sf"/>
</dbReference>
<sequence length="309" mass="32994">MVSESEFAVPVSEQLPVLLTGFAAYLDGRELAARTRTGYLDRVTQYLRWLAADDDHPEALADPCARDAAVVAWLVEADLAPRSVRTSLAALAMFHDWLGLGAPDAPRVTAELYTPRTLDHGEHRALLTAAAGGGPREYAMVVLTLDVGARAHELAALDVDDLDLTGWPGAITITPASGQSRTVAISAASRAALTAWLSHRHLRLLGRAHPTRALFVSRVGGRMGLRSVDRVIRAVGADAGLLLAPGTLRATAERRMLAGGVDPATVAARLGRARTQPDRAAVLLGQRPRRNRAALTDSEQLTLFGDITF</sequence>
<reference evidence="7 8" key="1">
    <citation type="submission" date="2019-03" db="EMBL/GenBank/DDBJ databases">
        <title>Genomic Encyclopedia of Type Strains, Phase IV (KMG-IV): sequencing the most valuable type-strain genomes for metagenomic binning, comparative biology and taxonomic classification.</title>
        <authorList>
            <person name="Goeker M."/>
        </authorList>
    </citation>
    <scope>NUCLEOTIDE SEQUENCE [LARGE SCALE GENOMIC DNA]</scope>
    <source>
        <strain evidence="7 8">DSM 44684</strain>
    </source>
</reference>
<dbReference type="PROSITE" id="PS51898">
    <property type="entry name" value="TYR_RECOMBINASE"/>
    <property type="match status" value="1"/>
</dbReference>
<keyword evidence="8" id="KW-1185">Reference proteome</keyword>
<dbReference type="GO" id="GO:0015074">
    <property type="term" value="P:DNA integration"/>
    <property type="evidence" value="ECO:0007669"/>
    <property type="project" value="UniProtKB-KW"/>
</dbReference>
<accession>A0A4R1F6K5</accession>
<evidence type="ECO:0000256" key="4">
    <source>
        <dbReference type="PROSITE-ProRule" id="PRU01248"/>
    </source>
</evidence>
<dbReference type="CDD" id="cd00397">
    <property type="entry name" value="DNA_BRE_C"/>
    <property type="match status" value="1"/>
</dbReference>
<gene>
    <name evidence="7" type="ORF">DFR71_6217</name>
</gene>
<keyword evidence="1" id="KW-0229">DNA integration</keyword>
<dbReference type="Pfam" id="PF02899">
    <property type="entry name" value="Phage_int_SAM_1"/>
    <property type="match status" value="1"/>
</dbReference>
<protein>
    <submittedName>
        <fullName evidence="7">Site-specific recombinase XerD</fullName>
    </submittedName>
</protein>
<dbReference type="InterPro" id="IPR011010">
    <property type="entry name" value="DNA_brk_join_enz"/>
</dbReference>
<dbReference type="GO" id="GO:0006310">
    <property type="term" value="P:DNA recombination"/>
    <property type="evidence" value="ECO:0007669"/>
    <property type="project" value="UniProtKB-KW"/>
</dbReference>
<feature type="domain" description="Core-binding (CB)" evidence="6">
    <location>
        <begin position="13"/>
        <end position="99"/>
    </location>
</feature>
<organism evidence="7 8">
    <name type="scientific">Nocardia alba</name>
    <dbReference type="NCBI Taxonomy" id="225051"/>
    <lineage>
        <taxon>Bacteria</taxon>
        <taxon>Bacillati</taxon>
        <taxon>Actinomycetota</taxon>
        <taxon>Actinomycetes</taxon>
        <taxon>Mycobacteriales</taxon>
        <taxon>Nocardiaceae</taxon>
        <taxon>Nocardia</taxon>
    </lineage>
</organism>
<dbReference type="InterPro" id="IPR010998">
    <property type="entry name" value="Integrase_recombinase_N"/>
</dbReference>
<dbReference type="STRING" id="1210063.GCA_001612665_05798"/>
<keyword evidence="2 4" id="KW-0238">DNA-binding</keyword>
<proteinExistence type="predicted"/>
<evidence type="ECO:0000259" key="6">
    <source>
        <dbReference type="PROSITE" id="PS51900"/>
    </source>
</evidence>
<dbReference type="EMBL" id="SMFR01000008">
    <property type="protein sequence ID" value="TCJ89927.1"/>
    <property type="molecule type" value="Genomic_DNA"/>
</dbReference>
<evidence type="ECO:0000259" key="5">
    <source>
        <dbReference type="PROSITE" id="PS51898"/>
    </source>
</evidence>
<dbReference type="Gene3D" id="1.10.443.10">
    <property type="entry name" value="Intergrase catalytic core"/>
    <property type="match status" value="1"/>
</dbReference>
<evidence type="ECO:0000256" key="3">
    <source>
        <dbReference type="ARBA" id="ARBA00023172"/>
    </source>
</evidence>
<evidence type="ECO:0000313" key="7">
    <source>
        <dbReference type="EMBL" id="TCJ89927.1"/>
    </source>
</evidence>
<feature type="domain" description="Tyr recombinase" evidence="5">
    <location>
        <begin position="113"/>
        <end position="296"/>
    </location>
</feature>
<comment type="caution">
    <text evidence="7">The sequence shown here is derived from an EMBL/GenBank/DDBJ whole genome shotgun (WGS) entry which is preliminary data.</text>
</comment>
<dbReference type="PANTHER" id="PTHR30349">
    <property type="entry name" value="PHAGE INTEGRASE-RELATED"/>
    <property type="match status" value="1"/>
</dbReference>
<dbReference type="OrthoDB" id="4520652at2"/>
<evidence type="ECO:0000256" key="1">
    <source>
        <dbReference type="ARBA" id="ARBA00022908"/>
    </source>
</evidence>
<dbReference type="InterPro" id="IPR002104">
    <property type="entry name" value="Integrase_catalytic"/>
</dbReference>
<evidence type="ECO:0000256" key="2">
    <source>
        <dbReference type="ARBA" id="ARBA00023125"/>
    </source>
</evidence>
<dbReference type="GO" id="GO:0003677">
    <property type="term" value="F:DNA binding"/>
    <property type="evidence" value="ECO:0007669"/>
    <property type="project" value="UniProtKB-UniRule"/>
</dbReference>
<dbReference type="SUPFAM" id="SSF47823">
    <property type="entry name" value="lambda integrase-like, N-terminal domain"/>
    <property type="match status" value="1"/>
</dbReference>
<dbReference type="Gene3D" id="1.10.150.130">
    <property type="match status" value="1"/>
</dbReference>
<dbReference type="Pfam" id="PF00589">
    <property type="entry name" value="Phage_integrase"/>
    <property type="match status" value="1"/>
</dbReference>
<dbReference type="PANTHER" id="PTHR30349:SF81">
    <property type="entry name" value="TYROSINE RECOMBINASE XERC"/>
    <property type="match status" value="1"/>
</dbReference>
<dbReference type="PROSITE" id="PS51900">
    <property type="entry name" value="CB"/>
    <property type="match status" value="1"/>
</dbReference>
<dbReference type="InterPro" id="IPR044068">
    <property type="entry name" value="CB"/>
</dbReference>
<dbReference type="InterPro" id="IPR004107">
    <property type="entry name" value="Integrase_SAM-like_N"/>
</dbReference>
<dbReference type="Proteomes" id="UP000294856">
    <property type="component" value="Unassembled WGS sequence"/>
</dbReference>
<dbReference type="InterPro" id="IPR050090">
    <property type="entry name" value="Tyrosine_recombinase_XerCD"/>
</dbReference>
<dbReference type="AlphaFoldDB" id="A0A4R1F6K5"/>